<dbReference type="NCBIfam" id="TIGR04056">
    <property type="entry name" value="OMP_RagA_SusC"/>
    <property type="match status" value="1"/>
</dbReference>
<dbReference type="InterPro" id="IPR037066">
    <property type="entry name" value="Plug_dom_sf"/>
</dbReference>
<dbReference type="SUPFAM" id="SSF56935">
    <property type="entry name" value="Porins"/>
    <property type="match status" value="1"/>
</dbReference>
<dbReference type="Gene3D" id="2.170.130.10">
    <property type="entry name" value="TonB-dependent receptor, plug domain"/>
    <property type="match status" value="1"/>
</dbReference>
<dbReference type="InterPro" id="IPR023996">
    <property type="entry name" value="TonB-dep_OMP_SusC/RagA"/>
</dbReference>
<protein>
    <submittedName>
        <fullName evidence="12">SusC/RagA family TonB-linked outer membrane protein</fullName>
    </submittedName>
</protein>
<sequence>MRLQHYQLLILFLFISGIVSAQQKTVTGTITDNQGIPLPGVNILVKESNSGTQSDFDGNYTIEAEEGNTLTFSYIGFETKTVTVSGENTIDVQMQEDTQTLEEVVVTGVGVATAKRKVAIAVESVTADDLTPAPAADISQALIGKVPGARIQSTSGQPGQQQNILLRGINSLSTSQPMIMVDGVQINTDNLDNGSATNQSSRLADLDLNDVERIEVIQGAAAGTIYGAQGANGVIQIFTKKGKAGKINVNLRSRVGFSTALEGNFGKTDRHFYETTDDGFLANRGGTRLTPDPSTGIWPTPIGGISPDTQVNKPFREETFDQLDQIFNTATTMETGISVSGGSEKVRFFTSASHLNQESVIFGRLKRTNFKSNISVDITDKLSISSNTTLIGSDNTTGGITGANNVNSALSNALNVPQFIDNTARDAIGNFVANPTGGNEVNPFYSFDNRLFNSDLSRIIQNININYKPFKFLELDYKYGIDHYENQFREFIANQSLFLSSTIIPNTGSLVERPESGTTQNSLLSAFIRFNTEEDFGWSLPISSSTQVSYDWRREDFERLTVTGTDLPTFTRDINMNQTGQQSATAFESSFRTFGYLINQKFDFGNYFGISGGVRVDWSSAFGEGSDAFVFPRGDLYVRVDEFFESDIVNQLKLRAAYGEAGIQPGPFDRIPVLDSGQIVNTRAISVPGVLQNPNLNVQTSQELEFGTDLVLTPGKKDWFNRLELNATYYTRDSDDIIRELDIQPSQGAAAILTNAISIETTGFQAGLNVSVVNKRNFKWNSTFNFSTFESDIASIANGLDIPLGNNHILREGAPVGAFFGFSPLTSLTQTRSDGSRYIQDADLNDFEIGPNGYVVNRNSKQVSLTDEQELIGDPTPDFTLSFIQEFNIMEHLDFSFQLDWVQGNDIYNQTRQWLYRDLLHEDVATPITINGETGAWAAYYANLYATNNPNAEFVEDGSFLRLRNVRLSYDLGYLIKEVSSLRLTVTGDNLITWTDYKGLDPEAASNFNNPVERGLDQYAFPNFRSFSFGINVGF</sequence>
<dbReference type="AlphaFoldDB" id="A0A504IZI3"/>
<dbReference type="InterPro" id="IPR012910">
    <property type="entry name" value="Plug_dom"/>
</dbReference>
<keyword evidence="7 8" id="KW-0998">Cell outer membrane</keyword>
<dbReference type="Gene3D" id="2.40.170.20">
    <property type="entry name" value="TonB-dependent receptor, beta-barrel domain"/>
    <property type="match status" value="1"/>
</dbReference>
<dbReference type="GO" id="GO:0044718">
    <property type="term" value="P:siderophore transmembrane transport"/>
    <property type="evidence" value="ECO:0007669"/>
    <property type="project" value="TreeGrafter"/>
</dbReference>
<dbReference type="GO" id="GO:0009279">
    <property type="term" value="C:cell outer membrane"/>
    <property type="evidence" value="ECO:0007669"/>
    <property type="project" value="UniProtKB-SubCell"/>
</dbReference>
<dbReference type="InterPro" id="IPR008969">
    <property type="entry name" value="CarboxyPept-like_regulatory"/>
</dbReference>
<evidence type="ECO:0000259" key="11">
    <source>
        <dbReference type="Pfam" id="PF07715"/>
    </source>
</evidence>
<dbReference type="Gene3D" id="2.60.40.1120">
    <property type="entry name" value="Carboxypeptidase-like, regulatory domain"/>
    <property type="match status" value="1"/>
</dbReference>
<evidence type="ECO:0000256" key="4">
    <source>
        <dbReference type="ARBA" id="ARBA00022692"/>
    </source>
</evidence>
<feature type="domain" description="TonB-dependent receptor plug" evidence="11">
    <location>
        <begin position="115"/>
        <end position="234"/>
    </location>
</feature>
<keyword evidence="5 10" id="KW-0732">Signal</keyword>
<evidence type="ECO:0000256" key="7">
    <source>
        <dbReference type="ARBA" id="ARBA00023237"/>
    </source>
</evidence>
<dbReference type="PROSITE" id="PS52016">
    <property type="entry name" value="TONB_DEPENDENT_REC_3"/>
    <property type="match status" value="1"/>
</dbReference>
<evidence type="ECO:0000313" key="12">
    <source>
        <dbReference type="EMBL" id="TPN81755.1"/>
    </source>
</evidence>
<keyword evidence="4 8" id="KW-0812">Transmembrane</keyword>
<dbReference type="OrthoDB" id="9768177at2"/>
<comment type="similarity">
    <text evidence="8">Belongs to the TonB-dependent receptor family.</text>
</comment>
<dbReference type="RefSeq" id="WP_140597517.1">
    <property type="nucleotide sequence ID" value="NZ_VFWZ01000010.1"/>
</dbReference>
<evidence type="ECO:0000256" key="6">
    <source>
        <dbReference type="ARBA" id="ARBA00023136"/>
    </source>
</evidence>
<dbReference type="Pfam" id="PF13715">
    <property type="entry name" value="CarbopepD_reg_2"/>
    <property type="match status" value="1"/>
</dbReference>
<comment type="caution">
    <text evidence="12">The sequence shown here is derived from an EMBL/GenBank/DDBJ whole genome shotgun (WGS) entry which is preliminary data.</text>
</comment>
<keyword evidence="2 8" id="KW-0813">Transport</keyword>
<evidence type="ECO:0000256" key="8">
    <source>
        <dbReference type="PROSITE-ProRule" id="PRU01360"/>
    </source>
</evidence>
<dbReference type="GO" id="GO:0015344">
    <property type="term" value="F:siderophore uptake transmembrane transporter activity"/>
    <property type="evidence" value="ECO:0007669"/>
    <property type="project" value="TreeGrafter"/>
</dbReference>
<dbReference type="PANTHER" id="PTHR30069">
    <property type="entry name" value="TONB-DEPENDENT OUTER MEMBRANE RECEPTOR"/>
    <property type="match status" value="1"/>
</dbReference>
<evidence type="ECO:0000256" key="2">
    <source>
        <dbReference type="ARBA" id="ARBA00022448"/>
    </source>
</evidence>
<dbReference type="EMBL" id="VFWZ01000010">
    <property type="protein sequence ID" value="TPN81755.1"/>
    <property type="molecule type" value="Genomic_DNA"/>
</dbReference>
<feature type="chain" id="PRO_5021325752" evidence="10">
    <location>
        <begin position="22"/>
        <end position="1035"/>
    </location>
</feature>
<reference evidence="12 13" key="1">
    <citation type="submission" date="2019-06" db="EMBL/GenBank/DDBJ databases">
        <authorList>
            <person name="Meng X."/>
        </authorList>
    </citation>
    <scope>NUCLEOTIDE SEQUENCE [LARGE SCALE GENOMIC DNA]</scope>
    <source>
        <strain evidence="12 13">M625</strain>
    </source>
</reference>
<evidence type="ECO:0000256" key="1">
    <source>
        <dbReference type="ARBA" id="ARBA00004571"/>
    </source>
</evidence>
<proteinExistence type="inferred from homology"/>
<dbReference type="Proteomes" id="UP000315540">
    <property type="component" value="Unassembled WGS sequence"/>
</dbReference>
<feature type="signal peptide" evidence="10">
    <location>
        <begin position="1"/>
        <end position="21"/>
    </location>
</feature>
<feature type="region of interest" description="Disordered" evidence="9">
    <location>
        <begin position="283"/>
        <end position="307"/>
    </location>
</feature>
<accession>A0A504IZI3</accession>
<dbReference type="PANTHER" id="PTHR30069:SF29">
    <property type="entry name" value="HEMOGLOBIN AND HEMOGLOBIN-HAPTOGLOBIN-BINDING PROTEIN 1-RELATED"/>
    <property type="match status" value="1"/>
</dbReference>
<name>A0A504IZI3_9FLAO</name>
<evidence type="ECO:0000256" key="5">
    <source>
        <dbReference type="ARBA" id="ARBA00022729"/>
    </source>
</evidence>
<keyword evidence="3 8" id="KW-1134">Transmembrane beta strand</keyword>
<keyword evidence="13" id="KW-1185">Reference proteome</keyword>
<organism evidence="12 13">
    <name type="scientific">Aquimarina algicola</name>
    <dbReference type="NCBI Taxonomy" id="2589995"/>
    <lineage>
        <taxon>Bacteria</taxon>
        <taxon>Pseudomonadati</taxon>
        <taxon>Bacteroidota</taxon>
        <taxon>Flavobacteriia</taxon>
        <taxon>Flavobacteriales</taxon>
        <taxon>Flavobacteriaceae</taxon>
        <taxon>Aquimarina</taxon>
    </lineage>
</organism>
<evidence type="ECO:0000256" key="3">
    <source>
        <dbReference type="ARBA" id="ARBA00022452"/>
    </source>
</evidence>
<evidence type="ECO:0000256" key="10">
    <source>
        <dbReference type="SAM" id="SignalP"/>
    </source>
</evidence>
<dbReference type="InterPro" id="IPR039426">
    <property type="entry name" value="TonB-dep_rcpt-like"/>
</dbReference>
<gene>
    <name evidence="12" type="ORF">FHK87_24470</name>
</gene>
<evidence type="ECO:0000256" key="9">
    <source>
        <dbReference type="SAM" id="MobiDB-lite"/>
    </source>
</evidence>
<dbReference type="InterPro" id="IPR036942">
    <property type="entry name" value="Beta-barrel_TonB_sf"/>
</dbReference>
<dbReference type="SUPFAM" id="SSF49464">
    <property type="entry name" value="Carboxypeptidase regulatory domain-like"/>
    <property type="match status" value="1"/>
</dbReference>
<evidence type="ECO:0000313" key="13">
    <source>
        <dbReference type="Proteomes" id="UP000315540"/>
    </source>
</evidence>
<keyword evidence="6 8" id="KW-0472">Membrane</keyword>
<comment type="subcellular location">
    <subcellularLocation>
        <location evidence="1 8">Cell outer membrane</location>
        <topology evidence="1 8">Multi-pass membrane protein</topology>
    </subcellularLocation>
</comment>
<dbReference type="Pfam" id="PF07715">
    <property type="entry name" value="Plug"/>
    <property type="match status" value="1"/>
</dbReference>